<name>A0ACC3SNP4_9PEZI</name>
<dbReference type="Proteomes" id="UP001320706">
    <property type="component" value="Unassembled WGS sequence"/>
</dbReference>
<sequence>MAESDPLREALPPATDYLTYLTILEYNLKPENLSTLHEVLQDTKLTTNIGWDLVHLLLPLLPASEECLQDIARLGNPREVILKVTESLRLIDFEGLQPDSEDESTLGAEAETTGHPTRTAPVESEGSGSSGVVTQAVEAPPPPPLPVSQFTSLLSMLAILHPRIKTQYPSRFLSTTLQAILASFSRSVSHRDLLVSAIVSFVKAVTGTKLRPRLPSRKSSGQLLRPALAPSAPDPENDVSASGPSEGEAAMQDRLLQSFITHVLEEFISSLSSTEDVPGVAWCSRLQEKLHPERTVPNRRSMTERFSDEEDLQDRLTVVGELLAVARDLDMRSADLMTAITTPDAVLSKSRSDAEEDEPPKTAADIPLSKPGCLYLLCAREASSILYGASAPDTMYNIFPEHHRVLSNLVSNPSVMGGDVGTEPEGLLDATLAFGLMALEANRIGEPVDDEQFNQYLQVISLISSNCPSPNLRYHAFYLTTTVLRSHPSDTARLAFIRDTLEHCPFENLKVTAVSWVKGEVIEANPPTQAHSHKDVHDETEHESLSLWSTPLALDNLAPFLFPDLTHDLSATDIMESWLVFDQNLHFYLASLNLYYLLLSAEHLHEPLAIGDLHTNNDVAGSFMHPLRLASVKFREEARDGGQLAQAWEGEDDVSAHIAQLELLDATLDRVTSAVAALNKI</sequence>
<proteinExistence type="predicted"/>
<dbReference type="EMBL" id="JAMKPW020000002">
    <property type="protein sequence ID" value="KAK8220117.1"/>
    <property type="molecule type" value="Genomic_DNA"/>
</dbReference>
<organism evidence="1 2">
    <name type="scientific">Zalaria obscura</name>
    <dbReference type="NCBI Taxonomy" id="2024903"/>
    <lineage>
        <taxon>Eukaryota</taxon>
        <taxon>Fungi</taxon>
        <taxon>Dikarya</taxon>
        <taxon>Ascomycota</taxon>
        <taxon>Pezizomycotina</taxon>
        <taxon>Dothideomycetes</taxon>
        <taxon>Dothideomycetidae</taxon>
        <taxon>Dothideales</taxon>
        <taxon>Zalariaceae</taxon>
        <taxon>Zalaria</taxon>
    </lineage>
</organism>
<protein>
    <submittedName>
        <fullName evidence="1">YAP1-binding protein 1</fullName>
    </submittedName>
</protein>
<evidence type="ECO:0000313" key="2">
    <source>
        <dbReference type="Proteomes" id="UP001320706"/>
    </source>
</evidence>
<accession>A0ACC3SNP4</accession>
<evidence type="ECO:0000313" key="1">
    <source>
        <dbReference type="EMBL" id="KAK8220117.1"/>
    </source>
</evidence>
<reference evidence="1" key="1">
    <citation type="submission" date="2024-02" db="EMBL/GenBank/DDBJ databases">
        <title>Metagenome Assembled Genome of Zalaria obscura JY119.</title>
        <authorList>
            <person name="Vighnesh L."/>
            <person name="Jagadeeshwari U."/>
            <person name="Venkata Ramana C."/>
            <person name="Sasikala C."/>
        </authorList>
    </citation>
    <scope>NUCLEOTIDE SEQUENCE</scope>
    <source>
        <strain evidence="1">JY119</strain>
    </source>
</reference>
<gene>
    <name evidence="1" type="primary">YBP1</name>
    <name evidence="1" type="ORF">M8818_000533</name>
</gene>
<keyword evidence="2" id="KW-1185">Reference proteome</keyword>
<comment type="caution">
    <text evidence="1">The sequence shown here is derived from an EMBL/GenBank/DDBJ whole genome shotgun (WGS) entry which is preliminary data.</text>
</comment>